<reference evidence="1" key="1">
    <citation type="submission" date="2018-10" db="EMBL/GenBank/DDBJ databases">
        <title>Effector identification in a new, highly contiguous assembly of the strawberry crown rot pathogen Phytophthora cactorum.</title>
        <authorList>
            <person name="Armitage A.D."/>
            <person name="Nellist C.F."/>
            <person name="Bates H."/>
            <person name="Vickerstaff R.J."/>
            <person name="Harrison R.J."/>
        </authorList>
    </citation>
    <scope>NUCLEOTIDE SEQUENCE</scope>
    <source>
        <strain evidence="1">P415</strain>
    </source>
</reference>
<gene>
    <name evidence="1" type="ORF">PC118_g18561</name>
</gene>
<accession>A0A8T1FEE7</accession>
<sequence>MPTYLWRYITRETNRFKKRMLIKRRVKNMHDSPAKDASHQDKRCEIFVDAYV</sequence>
<name>A0A8T1FEE7_9STRA</name>
<comment type="caution">
    <text evidence="1">The sequence shown here is derived from an EMBL/GenBank/DDBJ whole genome shotgun (WGS) entry which is preliminary data.</text>
</comment>
<evidence type="ECO:0000313" key="2">
    <source>
        <dbReference type="Proteomes" id="UP000697107"/>
    </source>
</evidence>
<dbReference type="EMBL" id="RCML01000929">
    <property type="protein sequence ID" value="KAG2967471.1"/>
    <property type="molecule type" value="Genomic_DNA"/>
</dbReference>
<evidence type="ECO:0000313" key="1">
    <source>
        <dbReference type="EMBL" id="KAG2967471.1"/>
    </source>
</evidence>
<proteinExistence type="predicted"/>
<dbReference type="Proteomes" id="UP000697107">
    <property type="component" value="Unassembled WGS sequence"/>
</dbReference>
<dbReference type="AlphaFoldDB" id="A0A8T1FEE7"/>
<organism evidence="1 2">
    <name type="scientific">Phytophthora cactorum</name>
    <dbReference type="NCBI Taxonomy" id="29920"/>
    <lineage>
        <taxon>Eukaryota</taxon>
        <taxon>Sar</taxon>
        <taxon>Stramenopiles</taxon>
        <taxon>Oomycota</taxon>
        <taxon>Peronosporomycetes</taxon>
        <taxon>Peronosporales</taxon>
        <taxon>Peronosporaceae</taxon>
        <taxon>Phytophthora</taxon>
    </lineage>
</organism>
<protein>
    <submittedName>
        <fullName evidence="1">Uncharacterized protein</fullName>
    </submittedName>
</protein>